<sequence>MNTATLPDQLLRRLEKTACLPQHRRFAAVHETPLPHQYGFRFAFSPFPSLNFAAILNPRPFSLKPLKLIIRLTDLHALLRAATNANDNTMLAIWVQFCRTMTYLSPSSDPFRSNDKYDEVLGSGLATAG</sequence>
<evidence type="ECO:0000313" key="2">
    <source>
        <dbReference type="Proteomes" id="UP000176998"/>
    </source>
</evidence>
<protein>
    <submittedName>
        <fullName evidence="1">Uncharacterized protein</fullName>
    </submittedName>
</protein>
<proteinExistence type="predicted"/>
<reference evidence="1 2" key="1">
    <citation type="submission" date="2016-09" db="EMBL/GenBank/DDBJ databases">
        <authorList>
            <person name="Capua I."/>
            <person name="De Benedictis P."/>
            <person name="Joannis T."/>
            <person name="Lombin L.H."/>
            <person name="Cattoli G."/>
        </authorList>
    </citation>
    <scope>NUCLEOTIDE SEQUENCE [LARGE SCALE GENOMIC DNA]</scope>
    <source>
        <strain evidence="1 2">IMI 309357</strain>
    </source>
</reference>
<name>A0A1G4B9W5_9PEZI</name>
<gene>
    <name evidence="1" type="ORF">CORC01_06640</name>
</gene>
<dbReference type="EMBL" id="MJBS01000050">
    <property type="protein sequence ID" value="OHE98126.1"/>
    <property type="molecule type" value="Genomic_DNA"/>
</dbReference>
<keyword evidence="2" id="KW-1185">Reference proteome</keyword>
<organism evidence="1 2">
    <name type="scientific">Colletotrichum orchidophilum</name>
    <dbReference type="NCBI Taxonomy" id="1209926"/>
    <lineage>
        <taxon>Eukaryota</taxon>
        <taxon>Fungi</taxon>
        <taxon>Dikarya</taxon>
        <taxon>Ascomycota</taxon>
        <taxon>Pezizomycotina</taxon>
        <taxon>Sordariomycetes</taxon>
        <taxon>Hypocreomycetidae</taxon>
        <taxon>Glomerellales</taxon>
        <taxon>Glomerellaceae</taxon>
        <taxon>Colletotrichum</taxon>
    </lineage>
</organism>
<dbReference type="RefSeq" id="XP_022475277.1">
    <property type="nucleotide sequence ID" value="XM_022618279.1"/>
</dbReference>
<dbReference type="GeneID" id="34559789"/>
<comment type="caution">
    <text evidence="1">The sequence shown here is derived from an EMBL/GenBank/DDBJ whole genome shotgun (WGS) entry which is preliminary data.</text>
</comment>
<dbReference type="Proteomes" id="UP000176998">
    <property type="component" value="Unassembled WGS sequence"/>
</dbReference>
<evidence type="ECO:0000313" key="1">
    <source>
        <dbReference type="EMBL" id="OHE98126.1"/>
    </source>
</evidence>
<dbReference type="OrthoDB" id="10343386at2759"/>
<dbReference type="AlphaFoldDB" id="A0A1G4B9W5"/>
<accession>A0A1G4B9W5</accession>